<dbReference type="EMBL" id="ML208935">
    <property type="protein sequence ID" value="TFK59601.1"/>
    <property type="molecule type" value="Genomic_DNA"/>
</dbReference>
<proteinExistence type="predicted"/>
<keyword evidence="2" id="KW-1185">Reference proteome</keyword>
<accession>A0ACD3A1Q7</accession>
<evidence type="ECO:0000313" key="2">
    <source>
        <dbReference type="Proteomes" id="UP000308600"/>
    </source>
</evidence>
<gene>
    <name evidence="1" type="ORF">BDN72DRAFT_883893</name>
</gene>
<evidence type="ECO:0000313" key="1">
    <source>
        <dbReference type="EMBL" id="TFK59601.1"/>
    </source>
</evidence>
<dbReference type="Proteomes" id="UP000308600">
    <property type="component" value="Unassembled WGS sequence"/>
</dbReference>
<sequence length="534" mass="59683">MLTILLMTLAFLRARAAPASAGSEAIAHTLLLGVEAQSNPSCADVRTLYEIVKNCVFTIAACVYRAVHQNIPNPTDQSLKAHLKVKMKITFYALIAPELVIFWAMRQRYGARQIVKEVKKHGLQWHEVHGQFAQMGGFAIKVKCNNNEEIRVLHPTTLIDHLKNNRLNIKELTLTKEEVRDKSKGDFLSKGIVALQTTWFICECVARLVLKLPLLELEVVTLAFATLNILTYFLWWHKPLDVYCPIYLHLLPPGHAHPSSQEKTHTTSDLAGPSQQTNVTSPFAAPRENALASPDSSQDGIEAVPRSRQVVVSAPAVAFIRGTEASPTSPQDWRFVTEDWFEGGFLQEGMVARGIFVLNKVGWVMGHVLIKDPFLAVAMPFAEMFEDDDVPDEASHTSHVNMFYGTAMLPGEEDIVWAGSCFIGMIFGAIHFFSWDSPFRTHSELLLWRCSSIVLVIQPFLLLVVNLSNHTPPAWLKGMADLLGGFSFFLAFYVGTIAYILARFCLLVLAFLSLLNLPHNALRTASWTSYIPHF</sequence>
<organism evidence="1 2">
    <name type="scientific">Pluteus cervinus</name>
    <dbReference type="NCBI Taxonomy" id="181527"/>
    <lineage>
        <taxon>Eukaryota</taxon>
        <taxon>Fungi</taxon>
        <taxon>Dikarya</taxon>
        <taxon>Basidiomycota</taxon>
        <taxon>Agaricomycotina</taxon>
        <taxon>Agaricomycetes</taxon>
        <taxon>Agaricomycetidae</taxon>
        <taxon>Agaricales</taxon>
        <taxon>Pluteineae</taxon>
        <taxon>Pluteaceae</taxon>
        <taxon>Pluteus</taxon>
    </lineage>
</organism>
<name>A0ACD3A1Q7_9AGAR</name>
<reference evidence="1 2" key="1">
    <citation type="journal article" date="2019" name="Nat. Ecol. Evol.">
        <title>Megaphylogeny resolves global patterns of mushroom evolution.</title>
        <authorList>
            <person name="Varga T."/>
            <person name="Krizsan K."/>
            <person name="Foldi C."/>
            <person name="Dima B."/>
            <person name="Sanchez-Garcia M."/>
            <person name="Sanchez-Ramirez S."/>
            <person name="Szollosi G.J."/>
            <person name="Szarkandi J.G."/>
            <person name="Papp V."/>
            <person name="Albert L."/>
            <person name="Andreopoulos W."/>
            <person name="Angelini C."/>
            <person name="Antonin V."/>
            <person name="Barry K.W."/>
            <person name="Bougher N.L."/>
            <person name="Buchanan P."/>
            <person name="Buyck B."/>
            <person name="Bense V."/>
            <person name="Catcheside P."/>
            <person name="Chovatia M."/>
            <person name="Cooper J."/>
            <person name="Damon W."/>
            <person name="Desjardin D."/>
            <person name="Finy P."/>
            <person name="Geml J."/>
            <person name="Haridas S."/>
            <person name="Hughes K."/>
            <person name="Justo A."/>
            <person name="Karasinski D."/>
            <person name="Kautmanova I."/>
            <person name="Kiss B."/>
            <person name="Kocsube S."/>
            <person name="Kotiranta H."/>
            <person name="LaButti K.M."/>
            <person name="Lechner B.E."/>
            <person name="Liimatainen K."/>
            <person name="Lipzen A."/>
            <person name="Lukacs Z."/>
            <person name="Mihaltcheva S."/>
            <person name="Morgado L.N."/>
            <person name="Niskanen T."/>
            <person name="Noordeloos M.E."/>
            <person name="Ohm R.A."/>
            <person name="Ortiz-Santana B."/>
            <person name="Ovrebo C."/>
            <person name="Racz N."/>
            <person name="Riley R."/>
            <person name="Savchenko A."/>
            <person name="Shiryaev A."/>
            <person name="Soop K."/>
            <person name="Spirin V."/>
            <person name="Szebenyi C."/>
            <person name="Tomsovsky M."/>
            <person name="Tulloss R.E."/>
            <person name="Uehling J."/>
            <person name="Grigoriev I.V."/>
            <person name="Vagvolgyi C."/>
            <person name="Papp T."/>
            <person name="Martin F.M."/>
            <person name="Miettinen O."/>
            <person name="Hibbett D.S."/>
            <person name="Nagy L.G."/>
        </authorList>
    </citation>
    <scope>NUCLEOTIDE SEQUENCE [LARGE SCALE GENOMIC DNA]</scope>
    <source>
        <strain evidence="1 2">NL-1719</strain>
    </source>
</reference>
<protein>
    <submittedName>
        <fullName evidence="1">Uncharacterized protein</fullName>
    </submittedName>
</protein>